<comment type="caution">
    <text evidence="7">The sequence shown here is derived from an EMBL/GenBank/DDBJ whole genome shotgun (WGS) entry which is preliminary data.</text>
</comment>
<evidence type="ECO:0000256" key="4">
    <source>
        <dbReference type="ARBA" id="ARBA00022679"/>
    </source>
</evidence>
<dbReference type="PANTHER" id="PTHR30606">
    <property type="entry name" value="LIPID A BIOSYNTHESIS LAUROYL ACYLTRANSFERASE"/>
    <property type="match status" value="1"/>
</dbReference>
<dbReference type="GO" id="GO:0016746">
    <property type="term" value="F:acyltransferase activity"/>
    <property type="evidence" value="ECO:0007669"/>
    <property type="project" value="UniProtKB-KW"/>
</dbReference>
<dbReference type="PANTHER" id="PTHR30606:SF10">
    <property type="entry name" value="PHOSPHATIDYLINOSITOL MANNOSIDE ACYLTRANSFERASE"/>
    <property type="match status" value="1"/>
</dbReference>
<dbReference type="RefSeq" id="WP_164355240.1">
    <property type="nucleotide sequence ID" value="NZ_JAABNT010000014.1"/>
</dbReference>
<dbReference type="AlphaFoldDB" id="A0A6P0CIP2"/>
<dbReference type="GO" id="GO:0005886">
    <property type="term" value="C:plasma membrane"/>
    <property type="evidence" value="ECO:0007669"/>
    <property type="project" value="UniProtKB-SubCell"/>
</dbReference>
<name>A0A6P0CIP2_9RHOB</name>
<dbReference type="InterPro" id="IPR004960">
    <property type="entry name" value="LipA_acyltrans"/>
</dbReference>
<dbReference type="GO" id="GO:0009247">
    <property type="term" value="P:glycolipid biosynthetic process"/>
    <property type="evidence" value="ECO:0007669"/>
    <property type="project" value="UniProtKB-ARBA"/>
</dbReference>
<proteinExistence type="predicted"/>
<accession>A0A6P0CIP2</accession>
<sequence length="302" mass="33546">MSEQTALDDPHAQPARKLGDYLTNALIVGIIRLALALPYTARVRFVGWIVERVIGPIAGYRRRALRNLAMIWPELSATRRAEIASKCLNNVGRTFIENYSAKDFPARMEKVTPTGPGSEALQKAVDEGRPVILVTGHFGNYEATRAALVAKGYDIGGLYRDMKNPYFNAHYVKTMEAFGGPVFPQGRKGTAGFVRHLKGGGQLVLLFDQHVQYAPILDFLGEPARTAVSAAELAIRYDALLIPFYGIRQDDGLSFECVLEAPVPHSDPLTMTQALNDSLAARVRAAPEQWFWVHRRWRADQP</sequence>
<protein>
    <submittedName>
        <fullName evidence="7">Lauroyl acyltransferase</fullName>
    </submittedName>
</protein>
<evidence type="ECO:0000256" key="1">
    <source>
        <dbReference type="ARBA" id="ARBA00004533"/>
    </source>
</evidence>
<keyword evidence="2" id="KW-1003">Cell membrane</keyword>
<gene>
    <name evidence="7" type="ORF">GV827_18170</name>
</gene>
<dbReference type="Pfam" id="PF03279">
    <property type="entry name" value="Lip_A_acyltrans"/>
    <property type="match status" value="1"/>
</dbReference>
<evidence type="ECO:0000256" key="6">
    <source>
        <dbReference type="ARBA" id="ARBA00023315"/>
    </source>
</evidence>
<evidence type="ECO:0000256" key="2">
    <source>
        <dbReference type="ARBA" id="ARBA00022475"/>
    </source>
</evidence>
<reference evidence="7 8" key="1">
    <citation type="submission" date="2020-01" db="EMBL/GenBank/DDBJ databases">
        <title>Sulfitobacter sediminilitoris sp. nov., isolated from a tidal flat.</title>
        <authorList>
            <person name="Park S."/>
            <person name="Yoon J.-H."/>
        </authorList>
    </citation>
    <scope>NUCLEOTIDE SEQUENCE [LARGE SCALE GENOMIC DNA]</scope>
    <source>
        <strain evidence="7 8">JBTF-M27</strain>
    </source>
</reference>
<organism evidence="7 8">
    <name type="scientific">Sulfitobacter sediminilitoris</name>
    <dbReference type="NCBI Taxonomy" id="2698830"/>
    <lineage>
        <taxon>Bacteria</taxon>
        <taxon>Pseudomonadati</taxon>
        <taxon>Pseudomonadota</taxon>
        <taxon>Alphaproteobacteria</taxon>
        <taxon>Rhodobacterales</taxon>
        <taxon>Roseobacteraceae</taxon>
        <taxon>Sulfitobacter</taxon>
    </lineage>
</organism>
<keyword evidence="5" id="KW-0472">Membrane</keyword>
<comment type="subcellular location">
    <subcellularLocation>
        <location evidence="1">Cell inner membrane</location>
    </subcellularLocation>
</comment>
<keyword evidence="8" id="KW-1185">Reference proteome</keyword>
<dbReference type="Proteomes" id="UP000468591">
    <property type="component" value="Unassembled WGS sequence"/>
</dbReference>
<evidence type="ECO:0000313" key="7">
    <source>
        <dbReference type="EMBL" id="NEK24314.1"/>
    </source>
</evidence>
<evidence type="ECO:0000256" key="5">
    <source>
        <dbReference type="ARBA" id="ARBA00023136"/>
    </source>
</evidence>
<dbReference type="PIRSF" id="PIRSF026649">
    <property type="entry name" value="MsbB"/>
    <property type="match status" value="1"/>
</dbReference>
<dbReference type="EMBL" id="JAABNT010000014">
    <property type="protein sequence ID" value="NEK24314.1"/>
    <property type="molecule type" value="Genomic_DNA"/>
</dbReference>
<keyword evidence="4 7" id="KW-0808">Transferase</keyword>
<keyword evidence="3" id="KW-0997">Cell inner membrane</keyword>
<keyword evidence="6 7" id="KW-0012">Acyltransferase</keyword>
<dbReference type="CDD" id="cd07984">
    <property type="entry name" value="LPLAT_LABLAT-like"/>
    <property type="match status" value="1"/>
</dbReference>
<evidence type="ECO:0000256" key="3">
    <source>
        <dbReference type="ARBA" id="ARBA00022519"/>
    </source>
</evidence>
<evidence type="ECO:0000313" key="8">
    <source>
        <dbReference type="Proteomes" id="UP000468591"/>
    </source>
</evidence>